<proteinExistence type="predicted"/>
<gene>
    <name evidence="1" type="ORF">HPB50_011648</name>
</gene>
<sequence length="93" mass="9968">MTAALIVIAASAHASWTRLLTDVIPGLRTMVATPETAVNETGPIDLHEYDQAVQDLLDSILAAHNLPSDSGQRRGKRSTSLDVSIKDSLGHHQ</sequence>
<comment type="caution">
    <text evidence="1">The sequence shown here is derived from an EMBL/GenBank/DDBJ whole genome shotgun (WGS) entry which is preliminary data.</text>
</comment>
<reference evidence="1" key="1">
    <citation type="submission" date="2020-05" db="EMBL/GenBank/DDBJ databases">
        <title>Large-scale comparative analyses of tick genomes elucidate their genetic diversity and vector capacities.</title>
        <authorList>
            <person name="Jia N."/>
            <person name="Wang J."/>
            <person name="Shi W."/>
            <person name="Du L."/>
            <person name="Sun Y."/>
            <person name="Zhan W."/>
            <person name="Jiang J."/>
            <person name="Wang Q."/>
            <person name="Zhang B."/>
            <person name="Ji P."/>
            <person name="Sakyi L.B."/>
            <person name="Cui X."/>
            <person name="Yuan T."/>
            <person name="Jiang B."/>
            <person name="Yang W."/>
            <person name="Lam T.T.-Y."/>
            <person name="Chang Q."/>
            <person name="Ding S."/>
            <person name="Wang X."/>
            <person name="Zhu J."/>
            <person name="Ruan X."/>
            <person name="Zhao L."/>
            <person name="Wei J."/>
            <person name="Que T."/>
            <person name="Du C."/>
            <person name="Cheng J."/>
            <person name="Dai P."/>
            <person name="Han X."/>
            <person name="Huang E."/>
            <person name="Gao Y."/>
            <person name="Liu J."/>
            <person name="Shao H."/>
            <person name="Ye R."/>
            <person name="Li L."/>
            <person name="Wei W."/>
            <person name="Wang X."/>
            <person name="Wang C."/>
            <person name="Yang T."/>
            <person name="Huo Q."/>
            <person name="Li W."/>
            <person name="Guo W."/>
            <person name="Chen H."/>
            <person name="Zhou L."/>
            <person name="Ni X."/>
            <person name="Tian J."/>
            <person name="Zhou Y."/>
            <person name="Sheng Y."/>
            <person name="Liu T."/>
            <person name="Pan Y."/>
            <person name="Xia L."/>
            <person name="Li J."/>
            <person name="Zhao F."/>
            <person name="Cao W."/>
        </authorList>
    </citation>
    <scope>NUCLEOTIDE SEQUENCE</scope>
    <source>
        <strain evidence="1">Hyas-2018</strain>
    </source>
</reference>
<protein>
    <submittedName>
        <fullName evidence="1">Uncharacterized protein</fullName>
    </submittedName>
</protein>
<dbReference type="Proteomes" id="UP000821845">
    <property type="component" value="Chromosome 3"/>
</dbReference>
<dbReference type="EMBL" id="CM023483">
    <property type="protein sequence ID" value="KAH6935942.1"/>
    <property type="molecule type" value="Genomic_DNA"/>
</dbReference>
<accession>A0ACB7SL82</accession>
<evidence type="ECO:0000313" key="1">
    <source>
        <dbReference type="EMBL" id="KAH6935942.1"/>
    </source>
</evidence>
<keyword evidence="2" id="KW-1185">Reference proteome</keyword>
<name>A0ACB7SL82_HYAAI</name>
<organism evidence="1 2">
    <name type="scientific">Hyalomma asiaticum</name>
    <name type="common">Tick</name>
    <dbReference type="NCBI Taxonomy" id="266040"/>
    <lineage>
        <taxon>Eukaryota</taxon>
        <taxon>Metazoa</taxon>
        <taxon>Ecdysozoa</taxon>
        <taxon>Arthropoda</taxon>
        <taxon>Chelicerata</taxon>
        <taxon>Arachnida</taxon>
        <taxon>Acari</taxon>
        <taxon>Parasitiformes</taxon>
        <taxon>Ixodida</taxon>
        <taxon>Ixodoidea</taxon>
        <taxon>Ixodidae</taxon>
        <taxon>Hyalomminae</taxon>
        <taxon>Hyalomma</taxon>
    </lineage>
</organism>
<evidence type="ECO:0000313" key="2">
    <source>
        <dbReference type="Proteomes" id="UP000821845"/>
    </source>
</evidence>